<feature type="non-terminal residue" evidence="2">
    <location>
        <position position="100"/>
    </location>
</feature>
<feature type="compositionally biased region" description="Basic and acidic residues" evidence="1">
    <location>
        <begin position="82"/>
        <end position="100"/>
    </location>
</feature>
<evidence type="ECO:0000313" key="3">
    <source>
        <dbReference type="Proteomes" id="UP001381693"/>
    </source>
</evidence>
<name>A0AAN8WUD2_HALRR</name>
<dbReference type="EMBL" id="JAXCGZ010017085">
    <property type="protein sequence ID" value="KAK7068908.1"/>
    <property type="molecule type" value="Genomic_DNA"/>
</dbReference>
<comment type="caution">
    <text evidence="2">The sequence shown here is derived from an EMBL/GenBank/DDBJ whole genome shotgun (WGS) entry which is preliminary data.</text>
</comment>
<evidence type="ECO:0000256" key="1">
    <source>
        <dbReference type="SAM" id="MobiDB-lite"/>
    </source>
</evidence>
<sequence>MPANEKRDSALPWQPWPPLLQIPVMSHTHTNASVTAVVKHALCEQALNGKRIAKKNRDSQGDEESSQEYKEVRSNMKRKVTKAKEKAHGDPYEKLVPEEG</sequence>
<evidence type="ECO:0000313" key="2">
    <source>
        <dbReference type="EMBL" id="KAK7068908.1"/>
    </source>
</evidence>
<keyword evidence="3" id="KW-1185">Reference proteome</keyword>
<feature type="region of interest" description="Disordered" evidence="1">
    <location>
        <begin position="50"/>
        <end position="100"/>
    </location>
</feature>
<reference evidence="2 3" key="1">
    <citation type="submission" date="2023-11" db="EMBL/GenBank/DDBJ databases">
        <title>Halocaridina rubra genome assembly.</title>
        <authorList>
            <person name="Smith C."/>
        </authorList>
    </citation>
    <scope>NUCLEOTIDE SEQUENCE [LARGE SCALE GENOMIC DNA]</scope>
    <source>
        <strain evidence="2">EP-1</strain>
        <tissue evidence="2">Whole</tissue>
    </source>
</reference>
<dbReference type="AlphaFoldDB" id="A0AAN8WUD2"/>
<accession>A0AAN8WUD2</accession>
<protein>
    <submittedName>
        <fullName evidence="2">Uncharacterized protein</fullName>
    </submittedName>
</protein>
<gene>
    <name evidence="2" type="ORF">SK128_014812</name>
</gene>
<dbReference type="Proteomes" id="UP001381693">
    <property type="component" value="Unassembled WGS sequence"/>
</dbReference>
<proteinExistence type="predicted"/>
<organism evidence="2 3">
    <name type="scientific">Halocaridina rubra</name>
    <name type="common">Hawaiian red shrimp</name>
    <dbReference type="NCBI Taxonomy" id="373956"/>
    <lineage>
        <taxon>Eukaryota</taxon>
        <taxon>Metazoa</taxon>
        <taxon>Ecdysozoa</taxon>
        <taxon>Arthropoda</taxon>
        <taxon>Crustacea</taxon>
        <taxon>Multicrustacea</taxon>
        <taxon>Malacostraca</taxon>
        <taxon>Eumalacostraca</taxon>
        <taxon>Eucarida</taxon>
        <taxon>Decapoda</taxon>
        <taxon>Pleocyemata</taxon>
        <taxon>Caridea</taxon>
        <taxon>Atyoidea</taxon>
        <taxon>Atyidae</taxon>
        <taxon>Halocaridina</taxon>
    </lineage>
</organism>